<name>A0A0A9FJV5_ARUDO</name>
<feature type="region of interest" description="Disordered" evidence="1">
    <location>
        <begin position="1"/>
        <end position="41"/>
    </location>
</feature>
<organism evidence="2">
    <name type="scientific">Arundo donax</name>
    <name type="common">Giant reed</name>
    <name type="synonym">Donax arundinaceus</name>
    <dbReference type="NCBI Taxonomy" id="35708"/>
    <lineage>
        <taxon>Eukaryota</taxon>
        <taxon>Viridiplantae</taxon>
        <taxon>Streptophyta</taxon>
        <taxon>Embryophyta</taxon>
        <taxon>Tracheophyta</taxon>
        <taxon>Spermatophyta</taxon>
        <taxon>Magnoliopsida</taxon>
        <taxon>Liliopsida</taxon>
        <taxon>Poales</taxon>
        <taxon>Poaceae</taxon>
        <taxon>PACMAD clade</taxon>
        <taxon>Arundinoideae</taxon>
        <taxon>Arundineae</taxon>
        <taxon>Arundo</taxon>
    </lineage>
</organism>
<protein>
    <submittedName>
        <fullName evidence="2">Uncharacterized protein</fullName>
    </submittedName>
</protein>
<evidence type="ECO:0000313" key="2">
    <source>
        <dbReference type="EMBL" id="JAE08553.1"/>
    </source>
</evidence>
<dbReference type="EMBL" id="GBRH01189343">
    <property type="protein sequence ID" value="JAE08553.1"/>
    <property type="molecule type" value="Transcribed_RNA"/>
</dbReference>
<evidence type="ECO:0000256" key="1">
    <source>
        <dbReference type="SAM" id="MobiDB-lite"/>
    </source>
</evidence>
<sequence>MEVSPNTSLRKRVLRISKKQRLMKNRQLTRRRKSRPEQQSS</sequence>
<reference evidence="2" key="1">
    <citation type="submission" date="2014-09" db="EMBL/GenBank/DDBJ databases">
        <authorList>
            <person name="Magalhaes I.L.F."/>
            <person name="Oliveira U."/>
            <person name="Santos F.R."/>
            <person name="Vidigal T.H.D.A."/>
            <person name="Brescovit A.D."/>
            <person name="Santos A.J."/>
        </authorList>
    </citation>
    <scope>NUCLEOTIDE SEQUENCE</scope>
    <source>
        <tissue evidence="2">Shoot tissue taken approximately 20 cm above the soil surface</tissue>
    </source>
</reference>
<accession>A0A0A9FJV5</accession>
<feature type="compositionally biased region" description="Basic residues" evidence="1">
    <location>
        <begin position="9"/>
        <end position="34"/>
    </location>
</feature>
<dbReference type="AlphaFoldDB" id="A0A0A9FJV5"/>
<proteinExistence type="predicted"/>
<reference evidence="2" key="2">
    <citation type="journal article" date="2015" name="Data Brief">
        <title>Shoot transcriptome of the giant reed, Arundo donax.</title>
        <authorList>
            <person name="Barrero R.A."/>
            <person name="Guerrero F.D."/>
            <person name="Moolhuijzen P."/>
            <person name="Goolsby J.A."/>
            <person name="Tidwell J."/>
            <person name="Bellgard S.E."/>
            <person name="Bellgard M.I."/>
        </authorList>
    </citation>
    <scope>NUCLEOTIDE SEQUENCE</scope>
    <source>
        <tissue evidence="2">Shoot tissue taken approximately 20 cm above the soil surface</tissue>
    </source>
</reference>